<evidence type="ECO:0000256" key="6">
    <source>
        <dbReference type="ARBA" id="ARBA00022842"/>
    </source>
</evidence>
<dbReference type="InterPro" id="IPR029017">
    <property type="entry name" value="Enolase-like_N"/>
</dbReference>
<dbReference type="Pfam" id="PF12697">
    <property type="entry name" value="Abhydrolase_6"/>
    <property type="match status" value="1"/>
</dbReference>
<evidence type="ECO:0000313" key="13">
    <source>
        <dbReference type="EMBL" id="CAL5223364.1"/>
    </source>
</evidence>
<evidence type="ECO:0000256" key="8">
    <source>
        <dbReference type="ARBA" id="ARBA00023211"/>
    </source>
</evidence>
<dbReference type="SUPFAM" id="SSF54826">
    <property type="entry name" value="Enolase N-terminal domain-like"/>
    <property type="match status" value="1"/>
</dbReference>
<evidence type="ECO:0000256" key="5">
    <source>
        <dbReference type="ARBA" id="ARBA00022723"/>
    </source>
</evidence>
<comment type="catalytic activity">
    <reaction evidence="1">
        <text>chorismate = isochorismate</text>
        <dbReference type="Rhea" id="RHEA:18985"/>
        <dbReference type="ChEBI" id="CHEBI:29748"/>
        <dbReference type="ChEBI" id="CHEBI:29780"/>
        <dbReference type="EC" id="5.4.4.2"/>
    </reaction>
</comment>
<feature type="region of interest" description="Disordered" evidence="11">
    <location>
        <begin position="2008"/>
        <end position="2037"/>
    </location>
</feature>
<dbReference type="Pfam" id="PF02775">
    <property type="entry name" value="TPP_enzyme_C"/>
    <property type="match status" value="1"/>
</dbReference>
<evidence type="ECO:0000256" key="3">
    <source>
        <dbReference type="ARBA" id="ARBA00012824"/>
    </source>
</evidence>
<proteinExistence type="inferred from homology"/>
<dbReference type="Gene3D" id="3.20.20.120">
    <property type="entry name" value="Enolase-like C-terminal domain"/>
    <property type="match status" value="1"/>
</dbReference>
<dbReference type="NCBIfam" id="TIGR00543">
    <property type="entry name" value="isochor_syn"/>
    <property type="match status" value="1"/>
</dbReference>
<dbReference type="InterPro" id="IPR005801">
    <property type="entry name" value="ADC_synthase"/>
</dbReference>
<protein>
    <recommendedName>
        <fullName evidence="3">isochorismate synthase</fullName>
        <ecNumber evidence="3">5.4.4.2</ecNumber>
    </recommendedName>
</protein>
<accession>A0ABP1FW98</accession>
<dbReference type="InterPro" id="IPR011766">
    <property type="entry name" value="TPP_enzyme_TPP-bd"/>
</dbReference>
<keyword evidence="6" id="KW-0460">Magnesium</keyword>
<dbReference type="NCBIfam" id="TIGR01927">
    <property type="entry name" value="menC_gam_Gplu"/>
    <property type="match status" value="1"/>
</dbReference>
<dbReference type="Gene3D" id="3.40.50.1820">
    <property type="entry name" value="alpha/beta hydrolase"/>
    <property type="match status" value="1"/>
</dbReference>
<keyword evidence="4" id="KW-0808">Transferase</keyword>
<comment type="similarity">
    <text evidence="2">Belongs to the isochorismate synthase family.</text>
</comment>
<dbReference type="InterPro" id="IPR018110">
    <property type="entry name" value="Mandel_Rmase/mucon_lact_enz_CS"/>
</dbReference>
<evidence type="ECO:0000256" key="9">
    <source>
        <dbReference type="ARBA" id="ARBA00023235"/>
    </source>
</evidence>
<dbReference type="Proteomes" id="UP001497392">
    <property type="component" value="Unassembled WGS sequence"/>
</dbReference>
<sequence>MMMQKHQTEATHCHSVLDSSTRLAYRSRRRAGIISAGREAVRQTAGPEAGISLWKPKHTSNRAQRRRRTAATVAQSGVHLETPSESYPGVQESPDLLSRASCTPTPLDVNVVKTLPTALDLCEAKRMLQHAVSQAAVSYGAYRSGLVRLEVPIPRSTEALRWLRGQPCSPPRLMPRIYFSPRLSSAPDTEGGAAASAAAAGCGAVAGVGSAWTWQGAPGQALSAPDMQGMEAFLSAANPRVRAMGGTRFDGASEPSPEWQAFGSFCFMIPRLELLEAAGCCLLSCTLAWKPTLTPQDRGYTSLEAAVRDAQACLSALAGPAALSAPALQITRESLQHCPSKEEWQSTMNNVHGRLSASSDTAAQDDGSGAPGPLLQNINLQMARDEYELNGQQGLDQLLSVLGGEEVQGQGIVDAQSGLTKVVLARRSDIAFRGHLDPLLLLAALQEKDPRAYQFCLQLPDGSSFLGSSPEQLYSRTAGSVASEAVAATRPRGPAGDVERDFWLAYDLLQNPKDHAEFTIVRNWVQKALQGVCTDVTVEREKSILKQGAIQHLYGRLSGRLREGVNDASLLAALHPTPAVCGRPREGALAALSAAEPFDRGFYSGPFGWISGAAAEFAVAIRSALVHGDSSIAEIPMGALLNRQHIVSMYAGVGLVCGSDADKEWQELDLKVRLLNNLLRGPPELSEATNVNMLWAHLMVEELCRLGASTFCIAPGSRSSPLTAAAAMHPRARIVPCIDERSLAFWALGFGQANGTPAVVITSSGTAVANLLPAVVEASQSNVPMIILSADRPGELRDTGANQTIDQVKIFGGYTRWAFDLPPPSSSVPARMALTTVDTAHRQSVSPCPGPVHINVQLREPLSPVQHPWSSEVLQGLERWEGSDLPYTSHALPPPPQAFHSTAYSGAPFMGRIAAARRGIIVVGQVTRAEQDAAALRIAEALGWPLVADVLSGLRIGASRHMPAGILQHFDHVLLDKDEVWPAVRPDVILQLGGRITSKRISQFLEWAAQPSESRAPADWIFAADVADRHDQMHLVAHHVQMPLPALANLLTEGSTKNATASSYRELLSELDGAAARQIQESFSQLPELCEPHVAHDLAQALPPGNGLFLGNSMPIRDMDMYGGAMTMPVQPPPPTTQVSSGLGAPVAANRGASGIDGVLSSAAGFAFGLSRGVTLVVGDISFLHDINGLCLLRSGEMRPPLTVVLINNSGGGIFSFLPIANDLDEDVFTQLWSTPQNVDLAGMCRAHGIVHQRVTERQGLGSALRAAWALNKHSVVEVIVGRDSNVEHHRNIQAQVNASVLRTLRTLAPHTHADTADTRPEPHAQPLKVKRAAYEPYLLPLKSQLTTGATDSFRRGFLLHLTCSLPDGLEARGTSEVAPLEGLHKESLLEAEEQLALLTAQLEGAAVPASLALLQGRITEWLQASLGWAAGSTLPSVRCGLEGALLSALADARRLPLHALLAGCPLRSDGSPTGTAVNALLHCQGSPVERAEEAKHLVCQGYKTLKIKVGRLQPLEDAAAVLHIREAMGRSVELRADANQKWCLSEALQFGHAVKAAGLQYIEEPVNSLEDSLTFYQETGVPIALDESLDHAMRQGKFASLPDVRAIDGVAAVVVKPGAVGGFEAAWGIACWARSRGMQVVMSSAFESSIALGQYAHLAAALDSSAGLSIRSSKADTLSTAHGLGTAEWFTADLVQKPLIPETISGANGRQYMGVPLSEAQAVCANSLKRWEDGQQGSSGTSSRVLRETVRTGHGTYNFNMVLTEQQMCGDTDSTEAQSGIAGQHSDIGRPTVLLLHGFMGCAADWEHVSAALAVTCRCVSIDLPGHGATEVLAEGEGAFSIAAMAEALEAVLAALQLDGIHVVGYSLGARVALELCARPGCTAASLTVVSGTAGIVDSQQRKARQEKDAGLAQALLTDGLPAFVDTWYQQPMWQSLQAHARFKDIIGARGSAAGAEALAAVLREASPGLAKPLWDNLPSMPMPTQFVAGGLDSKFAALAAKMASATNNVSEPRDRTDKQVRINGNSAESADANGNIKPADLGRRAVIIEGCGHAIHTEQPQALLPVIRSWALAADKARRF</sequence>
<dbReference type="InterPro" id="IPR032264">
    <property type="entry name" value="MenD_middle"/>
</dbReference>
<dbReference type="InterPro" id="IPR015890">
    <property type="entry name" value="Chorismate_C"/>
</dbReference>
<dbReference type="InterPro" id="IPR036849">
    <property type="entry name" value="Enolase-like_C_sf"/>
</dbReference>
<dbReference type="PANTHER" id="PTHR42916">
    <property type="entry name" value="2-SUCCINYL-5-ENOLPYRUVYL-6-HYDROXY-3-CYCLOHEXENE-1-CARBOXYLATE SYNTHASE"/>
    <property type="match status" value="1"/>
</dbReference>
<keyword evidence="8" id="KW-0464">Manganese</keyword>
<dbReference type="Gene3D" id="3.60.120.10">
    <property type="entry name" value="Anthranilate synthase"/>
    <property type="match status" value="2"/>
</dbReference>
<dbReference type="InterPro" id="IPR013342">
    <property type="entry name" value="Mandelate_racemase_C"/>
</dbReference>
<dbReference type="InterPro" id="IPR029065">
    <property type="entry name" value="Enolase_C-like"/>
</dbReference>
<evidence type="ECO:0000256" key="1">
    <source>
        <dbReference type="ARBA" id="ARBA00000799"/>
    </source>
</evidence>
<dbReference type="SFLD" id="SFLDF00009">
    <property type="entry name" value="o-succinylbenzoate_synthase"/>
    <property type="match status" value="1"/>
</dbReference>
<dbReference type="Pfam" id="PF00425">
    <property type="entry name" value="Chorismate_bind"/>
    <property type="match status" value="1"/>
</dbReference>
<dbReference type="Gene3D" id="3.40.50.970">
    <property type="match status" value="2"/>
</dbReference>
<dbReference type="InterPro" id="IPR004433">
    <property type="entry name" value="MenaQ_synth_MenD"/>
</dbReference>
<evidence type="ECO:0000256" key="10">
    <source>
        <dbReference type="ARBA" id="ARBA00023239"/>
    </source>
</evidence>
<gene>
    <name evidence="13" type="primary">g5868</name>
    <name evidence="13" type="ORF">VP750_LOCUS5023</name>
</gene>
<dbReference type="InterPro" id="IPR004561">
    <property type="entry name" value="IsoChor_synthase"/>
</dbReference>
<dbReference type="SUPFAM" id="SSF56322">
    <property type="entry name" value="ADC synthase"/>
    <property type="match status" value="1"/>
</dbReference>
<keyword evidence="14" id="KW-1185">Reference proteome</keyword>
<keyword evidence="5" id="KW-0479">Metal-binding</keyword>
<dbReference type="EC" id="5.4.4.2" evidence="3"/>
<comment type="caution">
    <text evidence="13">The sequence shown here is derived from an EMBL/GenBank/DDBJ whole genome shotgun (WGS) entry which is preliminary data.</text>
</comment>
<dbReference type="SUPFAM" id="SSF53474">
    <property type="entry name" value="alpha/beta-Hydrolases"/>
    <property type="match status" value="1"/>
</dbReference>
<dbReference type="InterPro" id="IPR029058">
    <property type="entry name" value="AB_hydrolase_fold"/>
</dbReference>
<dbReference type="Gene3D" id="3.30.390.10">
    <property type="entry name" value="Enolase-like, N-terminal domain"/>
    <property type="match status" value="1"/>
</dbReference>
<evidence type="ECO:0000256" key="2">
    <source>
        <dbReference type="ARBA" id="ARBA00005297"/>
    </source>
</evidence>
<evidence type="ECO:0000259" key="12">
    <source>
        <dbReference type="SMART" id="SM00922"/>
    </source>
</evidence>
<dbReference type="EMBL" id="CAXHTA020000008">
    <property type="protein sequence ID" value="CAL5223364.1"/>
    <property type="molecule type" value="Genomic_DNA"/>
</dbReference>
<dbReference type="CDD" id="cd03320">
    <property type="entry name" value="OSBS"/>
    <property type="match status" value="1"/>
</dbReference>
<dbReference type="PANTHER" id="PTHR42916:SF1">
    <property type="entry name" value="PROTEIN PHYLLO, CHLOROPLASTIC"/>
    <property type="match status" value="1"/>
</dbReference>
<evidence type="ECO:0000256" key="11">
    <source>
        <dbReference type="SAM" id="MobiDB-lite"/>
    </source>
</evidence>
<dbReference type="SUPFAM" id="SSF51604">
    <property type="entry name" value="Enolase C-terminal domain-like"/>
    <property type="match status" value="1"/>
</dbReference>
<keyword evidence="9" id="KW-0413">Isomerase</keyword>
<feature type="compositionally biased region" description="Basic and acidic residues" evidence="11">
    <location>
        <begin position="2013"/>
        <end position="2022"/>
    </location>
</feature>
<feature type="domain" description="Mandelate racemase/muconate lactonizing enzyme C-terminal" evidence="12">
    <location>
        <begin position="1488"/>
        <end position="1583"/>
    </location>
</feature>
<dbReference type="NCBIfam" id="TIGR00173">
    <property type="entry name" value="menD"/>
    <property type="match status" value="1"/>
</dbReference>
<evidence type="ECO:0000256" key="4">
    <source>
        <dbReference type="ARBA" id="ARBA00022679"/>
    </source>
</evidence>
<dbReference type="InterPro" id="IPR029061">
    <property type="entry name" value="THDP-binding"/>
</dbReference>
<keyword evidence="7" id="KW-0786">Thiamine pyrophosphate</keyword>
<organism evidence="13 14">
    <name type="scientific">Coccomyxa viridis</name>
    <dbReference type="NCBI Taxonomy" id="1274662"/>
    <lineage>
        <taxon>Eukaryota</taxon>
        <taxon>Viridiplantae</taxon>
        <taxon>Chlorophyta</taxon>
        <taxon>core chlorophytes</taxon>
        <taxon>Trebouxiophyceae</taxon>
        <taxon>Trebouxiophyceae incertae sedis</taxon>
        <taxon>Coccomyxaceae</taxon>
        <taxon>Coccomyxa</taxon>
    </lineage>
</organism>
<dbReference type="CDD" id="cd02009">
    <property type="entry name" value="TPP_SHCHC_synthase"/>
    <property type="match status" value="1"/>
</dbReference>
<dbReference type="HAMAP" id="MF_01659">
    <property type="entry name" value="MenD"/>
    <property type="match status" value="1"/>
</dbReference>
<dbReference type="Pfam" id="PF02776">
    <property type="entry name" value="TPP_enzyme_N"/>
    <property type="match status" value="1"/>
</dbReference>
<dbReference type="SMART" id="SM00922">
    <property type="entry name" value="MR_MLE"/>
    <property type="match status" value="1"/>
</dbReference>
<name>A0ABP1FW98_9CHLO</name>
<dbReference type="InterPro" id="IPR012001">
    <property type="entry name" value="Thiamin_PyroP_enz_TPP-bd_dom"/>
</dbReference>
<dbReference type="InterPro" id="IPR000073">
    <property type="entry name" value="AB_hydrolase_1"/>
</dbReference>
<dbReference type="Gene3D" id="3.40.50.1220">
    <property type="entry name" value="TPP-binding domain"/>
    <property type="match status" value="1"/>
</dbReference>
<dbReference type="SFLD" id="SFLDG00180">
    <property type="entry name" value="muconate_cycloisomerase"/>
    <property type="match status" value="1"/>
</dbReference>
<dbReference type="PROSITE" id="PS00909">
    <property type="entry name" value="MR_MLE_2"/>
    <property type="match status" value="1"/>
</dbReference>
<keyword evidence="10" id="KW-0456">Lyase</keyword>
<dbReference type="Pfam" id="PF13378">
    <property type="entry name" value="MR_MLE_C"/>
    <property type="match status" value="1"/>
</dbReference>
<dbReference type="SFLD" id="SFLDS00001">
    <property type="entry name" value="Enolase"/>
    <property type="match status" value="1"/>
</dbReference>
<evidence type="ECO:0000313" key="14">
    <source>
        <dbReference type="Proteomes" id="UP001497392"/>
    </source>
</evidence>
<dbReference type="SUPFAM" id="SSF52518">
    <property type="entry name" value="Thiamin diphosphate-binding fold (THDP-binding)"/>
    <property type="match status" value="2"/>
</dbReference>
<evidence type="ECO:0000256" key="7">
    <source>
        <dbReference type="ARBA" id="ARBA00023052"/>
    </source>
</evidence>
<reference evidence="13 14" key="1">
    <citation type="submission" date="2024-06" db="EMBL/GenBank/DDBJ databases">
        <authorList>
            <person name="Kraege A."/>
            <person name="Thomma B."/>
        </authorList>
    </citation>
    <scope>NUCLEOTIDE SEQUENCE [LARGE SCALE GENOMIC DNA]</scope>
</reference>
<dbReference type="Pfam" id="PF16582">
    <property type="entry name" value="TPP_enzyme_M_2"/>
    <property type="match status" value="1"/>
</dbReference>
<dbReference type="CDD" id="cd07037">
    <property type="entry name" value="TPP_PYR_MenD"/>
    <property type="match status" value="1"/>
</dbReference>